<dbReference type="OrthoDB" id="5319458at2759"/>
<organism evidence="11 12">
    <name type="scientific">Corynespora cassiicola Philippines</name>
    <dbReference type="NCBI Taxonomy" id="1448308"/>
    <lineage>
        <taxon>Eukaryota</taxon>
        <taxon>Fungi</taxon>
        <taxon>Dikarya</taxon>
        <taxon>Ascomycota</taxon>
        <taxon>Pezizomycotina</taxon>
        <taxon>Dothideomycetes</taxon>
        <taxon>Pleosporomycetidae</taxon>
        <taxon>Pleosporales</taxon>
        <taxon>Corynesporascaceae</taxon>
        <taxon>Corynespora</taxon>
    </lineage>
</organism>
<dbReference type="SMART" id="SM00906">
    <property type="entry name" value="Fungal_trans"/>
    <property type="match status" value="1"/>
</dbReference>
<evidence type="ECO:0000256" key="1">
    <source>
        <dbReference type="ARBA" id="ARBA00004123"/>
    </source>
</evidence>
<sequence length="753" mass="84002">MLIDAHPLAGNDLMVLETPLLRVSRPVAACSRCRAAKIKCDGKLPACTACEKSNRATECSSTNDQFARGKERSYVATLEARVERLEKKIAEARARRKSSSVLMQDVETATPRRTSVDTVKPVRSTISKRAARRKEASDIDELVSDFGLLAVNATARDFYGFTTEMSYARLILSASSKEDLPAGLTKKLPPRFAATPLIQHYLNNIYTLLPILEEASLYASVDAVYHFDENAATAFDHWTVRMVLAVACLSQSEQRGDTLYSDAVGHVNAALEYAEDVLHPGFISSIQAIILLVIYAMMDPHHFDSWTLIGAASRAMVDLGIHQDPSRSATISRPKLEVRRRVYWCVYALDRSTSLVQTRAFSFSDESAHVSLPFHNSATSPKNSPQSHVFLQSFDSALDLFRIRQIQSEWYMDLFQSGREPWQDPYPYIWNMYNRMSDWFNEMPQNTLPAIRSFFELELLYSYVYILSPSARIPHIQDYAQRLIFEHCISYATNLLSLISKPSNTTKPPITFYDAMRAYMTGRQFVDVLSRNTDAILSPVPPTPPPPSAPTTSSEDPLAPPTQASPPPFPSPLVPDGLSVPQDPTTRAINAINDFTSILSRFGLRFGFTNWRDRFQRESAPLLAQLYNRVSSPHTSPQSQSLTPQPPPFYQQPWMPPSSSQQMYNGIPTTPPSAYAPQSSPFSTSPYNGNPFGAPNQEWTTPPPQSAGGLPEMPQPTEGRVRQALVYGPGMPQSNHDAGDLNGSWTQNQDGWN</sequence>
<evidence type="ECO:0000256" key="8">
    <source>
        <dbReference type="SAM" id="Coils"/>
    </source>
</evidence>
<gene>
    <name evidence="11" type="ORF">BS50DRAFT_144255</name>
</gene>
<accession>A0A2T2N8A3</accession>
<evidence type="ECO:0000256" key="5">
    <source>
        <dbReference type="ARBA" id="ARBA00023125"/>
    </source>
</evidence>
<evidence type="ECO:0000256" key="7">
    <source>
        <dbReference type="ARBA" id="ARBA00023242"/>
    </source>
</evidence>
<keyword evidence="4" id="KW-0805">Transcription regulation</keyword>
<dbReference type="PROSITE" id="PS50048">
    <property type="entry name" value="ZN2_CY6_FUNGAL_2"/>
    <property type="match status" value="1"/>
</dbReference>
<dbReference type="PROSITE" id="PS00463">
    <property type="entry name" value="ZN2_CY6_FUNGAL_1"/>
    <property type="match status" value="1"/>
</dbReference>
<feature type="compositionally biased region" description="Polar residues" evidence="9">
    <location>
        <begin position="676"/>
        <end position="688"/>
    </location>
</feature>
<evidence type="ECO:0000313" key="12">
    <source>
        <dbReference type="Proteomes" id="UP000240883"/>
    </source>
</evidence>
<dbReference type="InterPro" id="IPR007219">
    <property type="entry name" value="XnlR_reg_dom"/>
</dbReference>
<dbReference type="GO" id="GO:0005634">
    <property type="term" value="C:nucleus"/>
    <property type="evidence" value="ECO:0007669"/>
    <property type="project" value="UniProtKB-SubCell"/>
</dbReference>
<evidence type="ECO:0000256" key="3">
    <source>
        <dbReference type="ARBA" id="ARBA00022833"/>
    </source>
</evidence>
<dbReference type="CDD" id="cd00067">
    <property type="entry name" value="GAL4"/>
    <property type="match status" value="1"/>
</dbReference>
<dbReference type="Pfam" id="PF04082">
    <property type="entry name" value="Fungal_trans"/>
    <property type="match status" value="1"/>
</dbReference>
<feature type="region of interest" description="Disordered" evidence="9">
    <location>
        <begin position="536"/>
        <end position="584"/>
    </location>
</feature>
<dbReference type="InterPro" id="IPR001138">
    <property type="entry name" value="Zn2Cys6_DnaBD"/>
</dbReference>
<keyword evidence="7" id="KW-0539">Nucleus</keyword>
<keyword evidence="2" id="KW-0479">Metal-binding</keyword>
<feature type="compositionally biased region" description="Pro residues" evidence="9">
    <location>
        <begin position="644"/>
        <end position="656"/>
    </location>
</feature>
<feature type="compositionally biased region" description="Pro residues" evidence="9">
    <location>
        <begin position="558"/>
        <end position="573"/>
    </location>
</feature>
<reference evidence="11 12" key="1">
    <citation type="journal article" date="2018" name="Front. Microbiol.">
        <title>Genome-Wide Analysis of Corynespora cassiicola Leaf Fall Disease Putative Effectors.</title>
        <authorList>
            <person name="Lopez D."/>
            <person name="Ribeiro S."/>
            <person name="Label P."/>
            <person name="Fumanal B."/>
            <person name="Venisse J.S."/>
            <person name="Kohler A."/>
            <person name="de Oliveira R.R."/>
            <person name="Labutti K."/>
            <person name="Lipzen A."/>
            <person name="Lail K."/>
            <person name="Bauer D."/>
            <person name="Ohm R.A."/>
            <person name="Barry K.W."/>
            <person name="Spatafora J."/>
            <person name="Grigoriev I.V."/>
            <person name="Martin F.M."/>
            <person name="Pujade-Renaud V."/>
        </authorList>
    </citation>
    <scope>NUCLEOTIDE SEQUENCE [LARGE SCALE GENOMIC DNA]</scope>
    <source>
        <strain evidence="11 12">Philippines</strain>
    </source>
</reference>
<evidence type="ECO:0000256" key="6">
    <source>
        <dbReference type="ARBA" id="ARBA00023163"/>
    </source>
</evidence>
<keyword evidence="5" id="KW-0238">DNA-binding</keyword>
<evidence type="ECO:0000256" key="4">
    <source>
        <dbReference type="ARBA" id="ARBA00023015"/>
    </source>
</evidence>
<keyword evidence="12" id="KW-1185">Reference proteome</keyword>
<feature type="domain" description="Zn(2)-C6 fungal-type" evidence="10">
    <location>
        <begin position="29"/>
        <end position="61"/>
    </location>
</feature>
<dbReference type="SUPFAM" id="SSF57701">
    <property type="entry name" value="Zn2/Cys6 DNA-binding domain"/>
    <property type="match status" value="1"/>
</dbReference>
<evidence type="ECO:0000259" key="10">
    <source>
        <dbReference type="PROSITE" id="PS50048"/>
    </source>
</evidence>
<evidence type="ECO:0000256" key="2">
    <source>
        <dbReference type="ARBA" id="ARBA00022723"/>
    </source>
</evidence>
<dbReference type="STRING" id="1448308.A0A2T2N8A3"/>
<feature type="region of interest" description="Disordered" evidence="9">
    <location>
        <begin position="631"/>
        <end position="753"/>
    </location>
</feature>
<dbReference type="CDD" id="cd12148">
    <property type="entry name" value="fungal_TF_MHR"/>
    <property type="match status" value="1"/>
</dbReference>
<dbReference type="GO" id="GO:0045944">
    <property type="term" value="P:positive regulation of transcription by RNA polymerase II"/>
    <property type="evidence" value="ECO:0007669"/>
    <property type="project" value="TreeGrafter"/>
</dbReference>
<keyword evidence="8" id="KW-0175">Coiled coil</keyword>
<dbReference type="Pfam" id="PF00172">
    <property type="entry name" value="Zn_clus"/>
    <property type="match status" value="1"/>
</dbReference>
<dbReference type="GO" id="GO:0006351">
    <property type="term" value="P:DNA-templated transcription"/>
    <property type="evidence" value="ECO:0007669"/>
    <property type="project" value="InterPro"/>
</dbReference>
<dbReference type="PANTHER" id="PTHR47782">
    <property type="entry name" value="ZN(II)2CYS6 TRANSCRIPTION FACTOR (EUROFUNG)-RELATED"/>
    <property type="match status" value="1"/>
</dbReference>
<dbReference type="Proteomes" id="UP000240883">
    <property type="component" value="Unassembled WGS sequence"/>
</dbReference>
<dbReference type="GO" id="GO:0000981">
    <property type="term" value="F:DNA-binding transcription factor activity, RNA polymerase II-specific"/>
    <property type="evidence" value="ECO:0007669"/>
    <property type="project" value="InterPro"/>
</dbReference>
<dbReference type="EMBL" id="KZ678143">
    <property type="protein sequence ID" value="PSN61682.1"/>
    <property type="molecule type" value="Genomic_DNA"/>
</dbReference>
<dbReference type="GO" id="GO:0008270">
    <property type="term" value="F:zinc ion binding"/>
    <property type="evidence" value="ECO:0007669"/>
    <property type="project" value="InterPro"/>
</dbReference>
<dbReference type="InterPro" id="IPR036864">
    <property type="entry name" value="Zn2-C6_fun-type_DNA-bd_sf"/>
</dbReference>
<name>A0A2T2N8A3_CORCC</name>
<feature type="compositionally biased region" description="Low complexity" evidence="9">
    <location>
        <begin position="631"/>
        <end position="643"/>
    </location>
</feature>
<dbReference type="PANTHER" id="PTHR47782:SF2">
    <property type="entry name" value="TRANSCRIPTION FACTOR, PUTATIVE (AFU_ORTHOLOGUE AFUA_4G12570)-RELATED"/>
    <property type="match status" value="1"/>
</dbReference>
<feature type="compositionally biased region" description="Polar residues" evidence="9">
    <location>
        <begin position="743"/>
        <end position="753"/>
    </location>
</feature>
<dbReference type="Gene3D" id="4.10.240.10">
    <property type="entry name" value="Zn(2)-C6 fungal-type DNA-binding domain"/>
    <property type="match status" value="1"/>
</dbReference>
<keyword evidence="3" id="KW-0862">Zinc</keyword>
<feature type="coiled-coil region" evidence="8">
    <location>
        <begin position="75"/>
        <end position="102"/>
    </location>
</feature>
<dbReference type="GO" id="GO:0043565">
    <property type="term" value="F:sequence-specific DNA binding"/>
    <property type="evidence" value="ECO:0007669"/>
    <property type="project" value="TreeGrafter"/>
</dbReference>
<dbReference type="SMART" id="SM00066">
    <property type="entry name" value="GAL4"/>
    <property type="match status" value="1"/>
</dbReference>
<feature type="compositionally biased region" description="Pro residues" evidence="9">
    <location>
        <begin position="539"/>
        <end position="549"/>
    </location>
</feature>
<dbReference type="InterPro" id="IPR052202">
    <property type="entry name" value="Yeast_MetPath_Reg"/>
</dbReference>
<evidence type="ECO:0000313" key="11">
    <source>
        <dbReference type="EMBL" id="PSN61682.1"/>
    </source>
</evidence>
<comment type="subcellular location">
    <subcellularLocation>
        <location evidence="1">Nucleus</location>
    </subcellularLocation>
</comment>
<keyword evidence="6" id="KW-0804">Transcription</keyword>
<dbReference type="AlphaFoldDB" id="A0A2T2N8A3"/>
<evidence type="ECO:0000256" key="9">
    <source>
        <dbReference type="SAM" id="MobiDB-lite"/>
    </source>
</evidence>
<proteinExistence type="predicted"/>
<protein>
    <submittedName>
        <fullName evidence="11">Zn(II)2Cys6 cluster transcripitional activator</fullName>
    </submittedName>
</protein>